<proteinExistence type="predicted"/>
<dbReference type="InterPro" id="IPR029060">
    <property type="entry name" value="PIN-like_dom_sf"/>
</dbReference>
<organism evidence="1 2">
    <name type="scientific">Rickettsia australis (strain Cutlack)</name>
    <dbReference type="NCBI Taxonomy" id="1105110"/>
    <lineage>
        <taxon>Bacteria</taxon>
        <taxon>Pseudomonadati</taxon>
        <taxon>Pseudomonadota</taxon>
        <taxon>Alphaproteobacteria</taxon>
        <taxon>Rickettsiales</taxon>
        <taxon>Rickettsiaceae</taxon>
        <taxon>Rickettsieae</taxon>
        <taxon>Rickettsia</taxon>
        <taxon>spotted fever group</taxon>
    </lineage>
</organism>
<dbReference type="STRING" id="1105110.MC5_01210"/>
<dbReference type="EMBL" id="CP003338">
    <property type="protein sequence ID" value="AFC70651.1"/>
    <property type="molecule type" value="Genomic_DNA"/>
</dbReference>
<dbReference type="KEGG" id="rau:MC5_01210"/>
<evidence type="ECO:0000313" key="1">
    <source>
        <dbReference type="EMBL" id="AFC70651.1"/>
    </source>
</evidence>
<dbReference type="eggNOG" id="COG1487">
    <property type="taxonomic scope" value="Bacteria"/>
</dbReference>
<gene>
    <name evidence="1" type="ordered locus">MC5_01210</name>
</gene>
<name>H8K9D1_RICAC</name>
<protein>
    <submittedName>
        <fullName evidence="1">Uncharacterized protein</fullName>
    </submittedName>
</protein>
<dbReference type="AlphaFoldDB" id="H8K9D1"/>
<sequence length="44" mass="5055">MSIDGTNVIDVLIAAQAKQNNMILVTRNTKHYNMFNIKIFNPFD</sequence>
<dbReference type="Proteomes" id="UP000007589">
    <property type="component" value="Chromosome"/>
</dbReference>
<dbReference type="Gene3D" id="3.40.50.1010">
    <property type="entry name" value="5'-nuclease"/>
    <property type="match status" value="1"/>
</dbReference>
<keyword evidence="2" id="KW-1185">Reference proteome</keyword>
<accession>H8K9D1</accession>
<reference evidence="2" key="1">
    <citation type="submission" date="2012-02" db="EMBL/GenBank/DDBJ databases">
        <title>Complete genome sequence of Rickettsia australis strain Cutlack.</title>
        <authorList>
            <person name="Johnson S.L."/>
            <person name="Munk A.C."/>
            <person name="Han S."/>
            <person name="Bruce D.C."/>
            <person name="Dasch G.A."/>
        </authorList>
    </citation>
    <scope>NUCLEOTIDE SEQUENCE [LARGE SCALE GENOMIC DNA]</scope>
    <source>
        <strain evidence="2">Cutlack</strain>
    </source>
</reference>
<dbReference type="HOGENOM" id="CLU_3221364_0_0_5"/>
<evidence type="ECO:0000313" key="2">
    <source>
        <dbReference type="Proteomes" id="UP000007589"/>
    </source>
</evidence>
<dbReference type="SUPFAM" id="SSF88723">
    <property type="entry name" value="PIN domain-like"/>
    <property type="match status" value="1"/>
</dbReference>